<keyword evidence="11" id="KW-1185">Reference proteome</keyword>
<dbReference type="HAMAP" id="MF_00083">
    <property type="entry name" value="Pept_tRNA_hydro_bact"/>
    <property type="match status" value="1"/>
</dbReference>
<feature type="binding site" evidence="7">
    <location>
        <position position="13"/>
    </location>
    <ligand>
        <name>tRNA</name>
        <dbReference type="ChEBI" id="CHEBI:17843"/>
    </ligand>
</feature>
<feature type="binding site" evidence="7">
    <location>
        <position position="110"/>
    </location>
    <ligand>
        <name>tRNA</name>
        <dbReference type="ChEBI" id="CHEBI:17843"/>
    </ligand>
</feature>
<evidence type="ECO:0000256" key="9">
    <source>
        <dbReference type="RuleBase" id="RU004320"/>
    </source>
</evidence>
<gene>
    <name evidence="7" type="primary">pth</name>
    <name evidence="10" type="ORF">C8D98_0593</name>
</gene>
<comment type="similarity">
    <text evidence="5 7 9">Belongs to the PTH family.</text>
</comment>
<dbReference type="PANTHER" id="PTHR17224">
    <property type="entry name" value="PEPTIDYL-TRNA HYDROLASE"/>
    <property type="match status" value="1"/>
</dbReference>
<dbReference type="FunFam" id="3.40.50.1470:FF:000001">
    <property type="entry name" value="Peptidyl-tRNA hydrolase"/>
    <property type="match status" value="1"/>
</dbReference>
<dbReference type="NCBIfam" id="TIGR00447">
    <property type="entry name" value="pth"/>
    <property type="match status" value="1"/>
</dbReference>
<evidence type="ECO:0000256" key="8">
    <source>
        <dbReference type="RuleBase" id="RU000673"/>
    </source>
</evidence>
<comment type="function">
    <text evidence="7">Hydrolyzes ribosome-free peptidyl-tRNAs (with 1 or more amino acids incorporated), which drop off the ribosome during protein synthesis, or as a result of ribosome stalling.</text>
</comment>
<dbReference type="GO" id="GO:0005737">
    <property type="term" value="C:cytoplasm"/>
    <property type="evidence" value="ECO:0007669"/>
    <property type="project" value="UniProtKB-SubCell"/>
</dbReference>
<comment type="catalytic activity">
    <reaction evidence="7 8">
        <text>an N-acyl-L-alpha-aminoacyl-tRNA + H2O = an N-acyl-L-amino acid + a tRNA + H(+)</text>
        <dbReference type="Rhea" id="RHEA:54448"/>
        <dbReference type="Rhea" id="RHEA-COMP:10123"/>
        <dbReference type="Rhea" id="RHEA-COMP:13883"/>
        <dbReference type="ChEBI" id="CHEBI:15377"/>
        <dbReference type="ChEBI" id="CHEBI:15378"/>
        <dbReference type="ChEBI" id="CHEBI:59874"/>
        <dbReference type="ChEBI" id="CHEBI:78442"/>
        <dbReference type="ChEBI" id="CHEBI:138191"/>
        <dbReference type="EC" id="3.1.1.29"/>
    </reaction>
</comment>
<dbReference type="Proteomes" id="UP000294614">
    <property type="component" value="Unassembled WGS sequence"/>
</dbReference>
<name>A0A4R1KDK5_9BACT</name>
<dbReference type="GO" id="GO:0006515">
    <property type="term" value="P:protein quality control for misfolded or incompletely synthesized proteins"/>
    <property type="evidence" value="ECO:0007669"/>
    <property type="project" value="UniProtKB-UniRule"/>
</dbReference>
<keyword evidence="7" id="KW-0963">Cytoplasm</keyword>
<dbReference type="PANTHER" id="PTHR17224:SF1">
    <property type="entry name" value="PEPTIDYL-TRNA HYDROLASE"/>
    <property type="match status" value="1"/>
</dbReference>
<keyword evidence="2 7" id="KW-0820">tRNA-binding</keyword>
<feature type="binding site" evidence="7">
    <location>
        <position position="62"/>
    </location>
    <ligand>
        <name>tRNA</name>
        <dbReference type="ChEBI" id="CHEBI:17843"/>
    </ligand>
</feature>
<dbReference type="InterPro" id="IPR018171">
    <property type="entry name" value="Pept_tRNA_hydro_CS"/>
</dbReference>
<dbReference type="EMBL" id="SMGG01000003">
    <property type="protein sequence ID" value="TCK62083.1"/>
    <property type="molecule type" value="Genomic_DNA"/>
</dbReference>
<dbReference type="CDD" id="cd00462">
    <property type="entry name" value="PTH"/>
    <property type="match status" value="1"/>
</dbReference>
<dbReference type="Gene3D" id="3.40.50.1470">
    <property type="entry name" value="Peptidyl-tRNA hydrolase"/>
    <property type="match status" value="1"/>
</dbReference>
<protein>
    <recommendedName>
        <fullName evidence="6 7">Peptidyl-tRNA hydrolase</fullName>
        <shortName evidence="7">Pth</shortName>
        <ecNumber evidence="1 7">3.1.1.29</ecNumber>
    </recommendedName>
</protein>
<dbReference type="GO" id="GO:0000049">
    <property type="term" value="F:tRNA binding"/>
    <property type="evidence" value="ECO:0007669"/>
    <property type="project" value="UniProtKB-UniRule"/>
</dbReference>
<feature type="active site" description="Proton acceptor" evidence="7">
    <location>
        <position position="18"/>
    </location>
</feature>
<evidence type="ECO:0000313" key="11">
    <source>
        <dbReference type="Proteomes" id="UP000294614"/>
    </source>
</evidence>
<dbReference type="PROSITE" id="PS01195">
    <property type="entry name" value="PEPT_TRNA_HYDROL_1"/>
    <property type="match status" value="1"/>
</dbReference>
<keyword evidence="4 7" id="KW-0694">RNA-binding</keyword>
<sequence>MLIVGLGNPGEKYDRTRHNLGFMVADYLADKLGGSFRDGFKGQFCDVTIDGSKHYILKPMTYMNLSGESVQPLCAFYKIPLSDVIAVHDDLDMDFGKLKIRRGGSSGGHNGIKSIVQHMGGEEFPRVKMGIGKDMRKETVGHVLGKFAPDEAEKLDHFIKLAAEAAMCIAKEGLQKAMNGYNNRCV</sequence>
<dbReference type="RefSeq" id="WP_132871862.1">
    <property type="nucleotide sequence ID" value="NZ_JAJUHT010000002.1"/>
</dbReference>
<dbReference type="InterPro" id="IPR036416">
    <property type="entry name" value="Pept_tRNA_hydro_sf"/>
</dbReference>
<keyword evidence="3 7" id="KW-0378">Hydrolase</keyword>
<dbReference type="SUPFAM" id="SSF53178">
    <property type="entry name" value="Peptidyl-tRNA hydrolase-like"/>
    <property type="match status" value="1"/>
</dbReference>
<accession>A0A4R1KDK5</accession>
<evidence type="ECO:0000256" key="5">
    <source>
        <dbReference type="ARBA" id="ARBA00038063"/>
    </source>
</evidence>
<evidence type="ECO:0000256" key="4">
    <source>
        <dbReference type="ARBA" id="ARBA00022884"/>
    </source>
</evidence>
<dbReference type="InterPro" id="IPR001328">
    <property type="entry name" value="Pept_tRNA_hydro"/>
</dbReference>
<dbReference type="EC" id="3.1.1.29" evidence="1 7"/>
<dbReference type="GO" id="GO:0004045">
    <property type="term" value="F:peptidyl-tRNA hydrolase activity"/>
    <property type="evidence" value="ECO:0007669"/>
    <property type="project" value="UniProtKB-UniRule"/>
</dbReference>
<organism evidence="10 11">
    <name type="scientific">Seleniivibrio woodruffii</name>
    <dbReference type="NCBI Taxonomy" id="1078050"/>
    <lineage>
        <taxon>Bacteria</taxon>
        <taxon>Pseudomonadati</taxon>
        <taxon>Deferribacterota</taxon>
        <taxon>Deferribacteres</taxon>
        <taxon>Deferribacterales</taxon>
        <taxon>Geovibrionaceae</taxon>
        <taxon>Seleniivibrio</taxon>
    </lineage>
</organism>
<feature type="site" description="Stabilizes the basic form of H active site to accept a proton" evidence="7">
    <location>
        <position position="89"/>
    </location>
</feature>
<dbReference type="PROSITE" id="PS01196">
    <property type="entry name" value="PEPT_TRNA_HYDROL_2"/>
    <property type="match status" value="1"/>
</dbReference>
<dbReference type="GO" id="GO:0072344">
    <property type="term" value="P:rescue of stalled ribosome"/>
    <property type="evidence" value="ECO:0007669"/>
    <property type="project" value="UniProtKB-UniRule"/>
</dbReference>
<reference evidence="10 11" key="1">
    <citation type="submission" date="2019-03" db="EMBL/GenBank/DDBJ databases">
        <title>Genomic Encyclopedia of Type Strains, Phase IV (KMG-IV): sequencing the most valuable type-strain genomes for metagenomic binning, comparative biology and taxonomic classification.</title>
        <authorList>
            <person name="Goeker M."/>
        </authorList>
    </citation>
    <scope>NUCLEOTIDE SEQUENCE [LARGE SCALE GENOMIC DNA]</scope>
    <source>
        <strain evidence="10 11">DSM 24984</strain>
    </source>
</reference>
<comment type="subunit">
    <text evidence="7">Monomer.</text>
</comment>
<proteinExistence type="inferred from homology"/>
<feature type="site" description="Discriminates between blocked and unblocked aminoacyl-tRNA" evidence="7">
    <location>
        <position position="8"/>
    </location>
</feature>
<evidence type="ECO:0000256" key="1">
    <source>
        <dbReference type="ARBA" id="ARBA00013260"/>
    </source>
</evidence>
<evidence type="ECO:0000256" key="7">
    <source>
        <dbReference type="HAMAP-Rule" id="MF_00083"/>
    </source>
</evidence>
<evidence type="ECO:0000256" key="2">
    <source>
        <dbReference type="ARBA" id="ARBA00022555"/>
    </source>
</evidence>
<comment type="caution">
    <text evidence="10">The sequence shown here is derived from an EMBL/GenBank/DDBJ whole genome shotgun (WGS) entry which is preliminary data.</text>
</comment>
<evidence type="ECO:0000256" key="6">
    <source>
        <dbReference type="ARBA" id="ARBA00050038"/>
    </source>
</evidence>
<dbReference type="OrthoDB" id="9800507at2"/>
<dbReference type="Pfam" id="PF01195">
    <property type="entry name" value="Pept_tRNA_hydro"/>
    <property type="match status" value="1"/>
</dbReference>
<comment type="function">
    <text evidence="7">Catalyzes the release of premature peptidyl moieties from peptidyl-tRNA molecules trapped in stalled 50S ribosomal subunits, and thus maintains levels of free tRNAs and 50S ribosomes.</text>
</comment>
<dbReference type="AlphaFoldDB" id="A0A4R1KDK5"/>
<evidence type="ECO:0000313" key="10">
    <source>
        <dbReference type="EMBL" id="TCK62083.1"/>
    </source>
</evidence>
<evidence type="ECO:0000256" key="3">
    <source>
        <dbReference type="ARBA" id="ARBA00022801"/>
    </source>
</evidence>
<feature type="binding site" evidence="7">
    <location>
        <position position="64"/>
    </location>
    <ligand>
        <name>tRNA</name>
        <dbReference type="ChEBI" id="CHEBI:17843"/>
    </ligand>
</feature>
<comment type="subcellular location">
    <subcellularLocation>
        <location evidence="7">Cytoplasm</location>
    </subcellularLocation>
</comment>